<evidence type="ECO:0000256" key="3">
    <source>
        <dbReference type="ARBA" id="ARBA00023163"/>
    </source>
</evidence>
<dbReference type="GO" id="GO:0003677">
    <property type="term" value="F:DNA binding"/>
    <property type="evidence" value="ECO:0007669"/>
    <property type="project" value="UniProtKB-KW"/>
</dbReference>
<evidence type="ECO:0000313" key="5">
    <source>
        <dbReference type="EMBL" id="GII54195.1"/>
    </source>
</evidence>
<dbReference type="SUPFAM" id="SSF46785">
    <property type="entry name" value="Winged helix' DNA-binding domain"/>
    <property type="match status" value="1"/>
</dbReference>
<evidence type="ECO:0000256" key="1">
    <source>
        <dbReference type="ARBA" id="ARBA00023015"/>
    </source>
</evidence>
<dbReference type="InterPro" id="IPR036390">
    <property type="entry name" value="WH_DNA-bd_sf"/>
</dbReference>
<keyword evidence="6" id="KW-1185">Reference proteome</keyword>
<feature type="domain" description="HTH hxlR-type" evidence="4">
    <location>
        <begin position="78"/>
        <end position="175"/>
    </location>
</feature>
<evidence type="ECO:0000313" key="6">
    <source>
        <dbReference type="Proteomes" id="UP000605992"/>
    </source>
</evidence>
<dbReference type="EMBL" id="BOOR01000016">
    <property type="protein sequence ID" value="GII54195.1"/>
    <property type="molecule type" value="Genomic_DNA"/>
</dbReference>
<organism evidence="5 6">
    <name type="scientific">Planotetraspora thailandica</name>
    <dbReference type="NCBI Taxonomy" id="487172"/>
    <lineage>
        <taxon>Bacteria</taxon>
        <taxon>Bacillati</taxon>
        <taxon>Actinomycetota</taxon>
        <taxon>Actinomycetes</taxon>
        <taxon>Streptosporangiales</taxon>
        <taxon>Streptosporangiaceae</taxon>
        <taxon>Planotetraspora</taxon>
    </lineage>
</organism>
<dbReference type="PROSITE" id="PS51118">
    <property type="entry name" value="HTH_HXLR"/>
    <property type="match status" value="1"/>
</dbReference>
<dbReference type="PANTHER" id="PTHR33204:SF18">
    <property type="entry name" value="TRANSCRIPTIONAL REGULATORY PROTEIN"/>
    <property type="match status" value="1"/>
</dbReference>
<comment type="caution">
    <text evidence="5">The sequence shown here is derived from an EMBL/GenBank/DDBJ whole genome shotgun (WGS) entry which is preliminary data.</text>
</comment>
<evidence type="ECO:0000259" key="4">
    <source>
        <dbReference type="PROSITE" id="PS51118"/>
    </source>
</evidence>
<reference evidence="5" key="1">
    <citation type="submission" date="2021-01" db="EMBL/GenBank/DDBJ databases">
        <title>Whole genome shotgun sequence of Planotetraspora thailandica NBRC 104271.</title>
        <authorList>
            <person name="Komaki H."/>
            <person name="Tamura T."/>
        </authorList>
    </citation>
    <scope>NUCLEOTIDE SEQUENCE</scope>
    <source>
        <strain evidence="5">NBRC 104271</strain>
    </source>
</reference>
<evidence type="ECO:0000256" key="2">
    <source>
        <dbReference type="ARBA" id="ARBA00023125"/>
    </source>
</evidence>
<keyword evidence="3" id="KW-0804">Transcription</keyword>
<dbReference type="Gene3D" id="1.10.10.10">
    <property type="entry name" value="Winged helix-like DNA-binding domain superfamily/Winged helix DNA-binding domain"/>
    <property type="match status" value="1"/>
</dbReference>
<sequence>MRNPAAELKRGKNGNVPSKVSLASIIWRRLLGWGGLWGVRHPSPKRFLFATSVVFIRNRMTSGGGTQVTRPQASATPCPVMRTVDLVGDRWTLLILRDAFDGPRRFGQFQRSLGIAKNILSDRLAGLVAAGILRTEPAADTTAYLAYTLTEKGRDLFDVVIALRQWGERHAFAPGEEYRPLIDQTTGDPLQRLAYTRPDGSPVRPDETAVGEPRLIGAVAL</sequence>
<accession>A0A8J3VBU0</accession>
<proteinExistence type="predicted"/>
<gene>
    <name evidence="5" type="ORF">Pth03_25840</name>
</gene>
<keyword evidence="2" id="KW-0238">DNA-binding</keyword>
<dbReference type="Pfam" id="PF01638">
    <property type="entry name" value="HxlR"/>
    <property type="match status" value="1"/>
</dbReference>
<keyword evidence="1" id="KW-0805">Transcription regulation</keyword>
<dbReference type="PANTHER" id="PTHR33204">
    <property type="entry name" value="TRANSCRIPTIONAL REGULATOR, MARR FAMILY"/>
    <property type="match status" value="1"/>
</dbReference>
<dbReference type="InterPro" id="IPR002577">
    <property type="entry name" value="HTH_HxlR"/>
</dbReference>
<dbReference type="Proteomes" id="UP000605992">
    <property type="component" value="Unassembled WGS sequence"/>
</dbReference>
<protein>
    <recommendedName>
        <fullName evidence="4">HTH hxlR-type domain-containing protein</fullName>
    </recommendedName>
</protein>
<name>A0A8J3VBU0_9ACTN</name>
<dbReference type="InterPro" id="IPR036388">
    <property type="entry name" value="WH-like_DNA-bd_sf"/>
</dbReference>
<dbReference type="AlphaFoldDB" id="A0A8J3VBU0"/>